<name>A0A0G0K6T5_9BACT</name>
<sequence>MENNNFWGKRLNFTIGFIVVIAAILGFRLFQKQVLEHATYLASAQDQYIIKKDLPAQRGKIYSSDMFPLATNRQYFQVLAVPKNIKNPDEVADKLAKILGLTKNEIFNLINNDKNYIPPLKHGLSEEEGDKIADLKLRGILVLPESRRFYPENQLASHILGFVNNSSEGQYGIEGFFDEELRGYGGEISAEKDIRGRLFSIGDKIEPTNGADYVLTIDKNIQYKAENVLQEAVKEFKADSGSITIMDPKTGAIIAMAGEPSFDPNKFSEVAKEDQDVFNNSTIVSAWEPGSVFKPLIMAAAINEGKVQPDTEGVFSNMVTVDSYEIHTSTDQAYGKETMTQVLENSDNVAMVWISEQLGKELEYKYVKDYGFGRKTAIELDTEATGDVLDVKKWSNTQRATIAFGQGISVTPIQLITAAASIANGGKLMKPYIVSEISYADGNKDYHQPQEVKRVLNTDTANKVKDMMVSVVEKGHGKKAGVSGYKVAGKTGTAQVPNPGGGYYKDRHIGSFIGFAPADDPKFIMLVRLDQPKNAEWAESSAAPTFGTMAKWLLEYFRVPPSQ</sequence>
<protein>
    <submittedName>
        <fullName evidence="6">Peptidoglycan glycosyltransferase</fullName>
    </submittedName>
</protein>
<proteinExistence type="predicted"/>
<dbReference type="GO" id="GO:0071555">
    <property type="term" value="P:cell wall organization"/>
    <property type="evidence" value="ECO:0007669"/>
    <property type="project" value="TreeGrafter"/>
</dbReference>
<accession>A0A0G0K6T5</accession>
<reference evidence="6 7" key="1">
    <citation type="journal article" date="2015" name="Nature">
        <title>rRNA introns, odd ribosomes, and small enigmatic genomes across a large radiation of phyla.</title>
        <authorList>
            <person name="Brown C.T."/>
            <person name="Hug L.A."/>
            <person name="Thomas B.C."/>
            <person name="Sharon I."/>
            <person name="Castelle C.J."/>
            <person name="Singh A."/>
            <person name="Wilkins M.J."/>
            <person name="Williams K.H."/>
            <person name="Banfield J.F."/>
        </authorList>
    </citation>
    <scope>NUCLEOTIDE SEQUENCE [LARGE SCALE GENOMIC DNA]</scope>
</reference>
<dbReference type="Gene3D" id="3.90.1310.10">
    <property type="entry name" value="Penicillin-binding protein 2a (Domain 2)"/>
    <property type="match status" value="1"/>
</dbReference>
<feature type="domain" description="Penicillin-binding protein dimerisation" evidence="5">
    <location>
        <begin position="54"/>
        <end position="198"/>
    </location>
</feature>
<keyword evidence="6" id="KW-0808">Transferase</keyword>
<dbReference type="Gene3D" id="3.30.450.330">
    <property type="match status" value="1"/>
</dbReference>
<dbReference type="EMBL" id="LBUX01000002">
    <property type="protein sequence ID" value="KKQ74557.1"/>
    <property type="molecule type" value="Genomic_DNA"/>
</dbReference>
<comment type="subcellular location">
    <subcellularLocation>
        <location evidence="1">Membrane</location>
    </subcellularLocation>
</comment>
<dbReference type="InterPro" id="IPR012338">
    <property type="entry name" value="Beta-lactam/transpept-like"/>
</dbReference>
<dbReference type="SUPFAM" id="SSF56601">
    <property type="entry name" value="beta-lactamase/transpeptidase-like"/>
    <property type="match status" value="1"/>
</dbReference>
<dbReference type="AlphaFoldDB" id="A0A0G0K6T5"/>
<dbReference type="InterPro" id="IPR036138">
    <property type="entry name" value="PBP_dimer_sf"/>
</dbReference>
<dbReference type="PANTHER" id="PTHR30627:SF1">
    <property type="entry name" value="PEPTIDOGLYCAN D,D-TRANSPEPTIDASE FTSI"/>
    <property type="match status" value="1"/>
</dbReference>
<organism evidence="6 7">
    <name type="scientific">Berkelbacteria bacterium GW2011_GWB1_38_5</name>
    <dbReference type="NCBI Taxonomy" id="1618336"/>
    <lineage>
        <taxon>Bacteria</taxon>
        <taxon>Candidatus Berkelbacteria</taxon>
    </lineage>
</organism>
<dbReference type="InterPro" id="IPR001460">
    <property type="entry name" value="PCN-bd_Tpept"/>
</dbReference>
<dbReference type="SUPFAM" id="SSF56519">
    <property type="entry name" value="Penicillin binding protein dimerisation domain"/>
    <property type="match status" value="1"/>
</dbReference>
<dbReference type="Pfam" id="PF00905">
    <property type="entry name" value="Transpeptidase"/>
    <property type="match status" value="1"/>
</dbReference>
<evidence type="ECO:0000313" key="6">
    <source>
        <dbReference type="EMBL" id="KKQ74557.1"/>
    </source>
</evidence>
<keyword evidence="3" id="KW-1133">Transmembrane helix</keyword>
<evidence type="ECO:0000256" key="3">
    <source>
        <dbReference type="SAM" id="Phobius"/>
    </source>
</evidence>
<dbReference type="GO" id="GO:0016740">
    <property type="term" value="F:transferase activity"/>
    <property type="evidence" value="ECO:0007669"/>
    <property type="project" value="UniProtKB-KW"/>
</dbReference>
<dbReference type="GO" id="GO:0005886">
    <property type="term" value="C:plasma membrane"/>
    <property type="evidence" value="ECO:0007669"/>
    <property type="project" value="TreeGrafter"/>
</dbReference>
<dbReference type="Gene3D" id="3.40.710.10">
    <property type="entry name" value="DD-peptidase/beta-lactamase superfamily"/>
    <property type="match status" value="1"/>
</dbReference>
<keyword evidence="2 3" id="KW-0472">Membrane</keyword>
<feature type="transmembrane region" description="Helical" evidence="3">
    <location>
        <begin position="12"/>
        <end position="30"/>
    </location>
</feature>
<keyword evidence="3" id="KW-0812">Transmembrane</keyword>
<dbReference type="Proteomes" id="UP000034498">
    <property type="component" value="Unassembled WGS sequence"/>
</dbReference>
<evidence type="ECO:0000259" key="5">
    <source>
        <dbReference type="Pfam" id="PF03717"/>
    </source>
</evidence>
<dbReference type="InterPro" id="IPR005311">
    <property type="entry name" value="PBP_dimer"/>
</dbReference>
<dbReference type="GO" id="GO:0008658">
    <property type="term" value="F:penicillin binding"/>
    <property type="evidence" value="ECO:0007669"/>
    <property type="project" value="InterPro"/>
</dbReference>
<evidence type="ECO:0000259" key="4">
    <source>
        <dbReference type="Pfam" id="PF00905"/>
    </source>
</evidence>
<dbReference type="STRING" id="1618336.US94_C0002G0017"/>
<evidence type="ECO:0000256" key="2">
    <source>
        <dbReference type="ARBA" id="ARBA00023136"/>
    </source>
</evidence>
<feature type="domain" description="Penicillin-binding protein transpeptidase" evidence="4">
    <location>
        <begin position="241"/>
        <end position="547"/>
    </location>
</feature>
<comment type="caution">
    <text evidence="6">The sequence shown here is derived from an EMBL/GenBank/DDBJ whole genome shotgun (WGS) entry which is preliminary data.</text>
</comment>
<dbReference type="InterPro" id="IPR050515">
    <property type="entry name" value="Beta-lactam/transpept"/>
</dbReference>
<gene>
    <name evidence="6" type="ORF">US94_C0002G0017</name>
</gene>
<dbReference type="PANTHER" id="PTHR30627">
    <property type="entry name" value="PEPTIDOGLYCAN D,D-TRANSPEPTIDASE"/>
    <property type="match status" value="1"/>
</dbReference>
<dbReference type="Pfam" id="PF03717">
    <property type="entry name" value="PBP_dimer"/>
    <property type="match status" value="1"/>
</dbReference>
<evidence type="ECO:0000256" key="1">
    <source>
        <dbReference type="ARBA" id="ARBA00004370"/>
    </source>
</evidence>
<evidence type="ECO:0000313" key="7">
    <source>
        <dbReference type="Proteomes" id="UP000034498"/>
    </source>
</evidence>